<feature type="DNA-binding region" description="Fork-head" evidence="2">
    <location>
        <begin position="1"/>
        <end position="57"/>
    </location>
</feature>
<sequence length="121" mass="14112">MFQNSIRHNLSLHDKFMKCPRQQNDPNIKSSYWRLNPNSSRGPGSLIGNGSMKKRSVSTRAQVAKRHSMPLNSRQSSEGQSIHSYSDDFYQQQQLTSYHLTTQQNYWYVLCKNEQQDPHPP</sequence>
<dbReference type="PROSITE" id="PS50039">
    <property type="entry name" value="FORK_HEAD_3"/>
    <property type="match status" value="1"/>
</dbReference>
<feature type="domain" description="Fork-head" evidence="4">
    <location>
        <begin position="1"/>
        <end position="57"/>
    </location>
</feature>
<dbReference type="SUPFAM" id="SSF46785">
    <property type="entry name" value="Winged helix' DNA-binding domain"/>
    <property type="match status" value="1"/>
</dbReference>
<gene>
    <name evidence="5" type="ORF">Ciccas_011772</name>
</gene>
<evidence type="ECO:0000256" key="3">
    <source>
        <dbReference type="SAM" id="MobiDB-lite"/>
    </source>
</evidence>
<accession>A0ABD2PQS0</accession>
<dbReference type="Proteomes" id="UP001626550">
    <property type="component" value="Unassembled WGS sequence"/>
</dbReference>
<evidence type="ECO:0000313" key="5">
    <source>
        <dbReference type="EMBL" id="KAL3309679.1"/>
    </source>
</evidence>
<keyword evidence="6" id="KW-1185">Reference proteome</keyword>
<keyword evidence="1 2" id="KW-0238">DNA-binding</keyword>
<dbReference type="InterPro" id="IPR001766">
    <property type="entry name" value="Fork_head_dom"/>
</dbReference>
<evidence type="ECO:0000256" key="2">
    <source>
        <dbReference type="PROSITE-ProRule" id="PRU00089"/>
    </source>
</evidence>
<evidence type="ECO:0000259" key="4">
    <source>
        <dbReference type="PROSITE" id="PS50039"/>
    </source>
</evidence>
<dbReference type="AlphaFoldDB" id="A0ABD2PQS0"/>
<evidence type="ECO:0000313" key="6">
    <source>
        <dbReference type="Proteomes" id="UP001626550"/>
    </source>
</evidence>
<feature type="compositionally biased region" description="Basic residues" evidence="3">
    <location>
        <begin position="52"/>
        <end position="68"/>
    </location>
</feature>
<dbReference type="GO" id="GO:0003677">
    <property type="term" value="F:DNA binding"/>
    <property type="evidence" value="ECO:0007669"/>
    <property type="project" value="UniProtKB-UniRule"/>
</dbReference>
<dbReference type="GO" id="GO:0005634">
    <property type="term" value="C:nucleus"/>
    <property type="evidence" value="ECO:0007669"/>
    <property type="project" value="UniProtKB-SubCell"/>
</dbReference>
<dbReference type="Pfam" id="PF00250">
    <property type="entry name" value="Forkhead"/>
    <property type="match status" value="1"/>
</dbReference>
<reference evidence="5 6" key="1">
    <citation type="submission" date="2024-11" db="EMBL/GenBank/DDBJ databases">
        <title>Adaptive evolution of stress response genes in parasites aligns with host niche diversity.</title>
        <authorList>
            <person name="Hahn C."/>
            <person name="Resl P."/>
        </authorList>
    </citation>
    <scope>NUCLEOTIDE SEQUENCE [LARGE SCALE GENOMIC DNA]</scope>
    <source>
        <strain evidence="5">EGGRZ-B1_66</strain>
        <tissue evidence="5">Body</tissue>
    </source>
</reference>
<dbReference type="InterPro" id="IPR036388">
    <property type="entry name" value="WH-like_DNA-bd_sf"/>
</dbReference>
<proteinExistence type="predicted"/>
<comment type="subcellular location">
    <subcellularLocation>
        <location evidence="2">Nucleus</location>
    </subcellularLocation>
</comment>
<keyword evidence="2" id="KW-0539">Nucleus</keyword>
<organism evidence="5 6">
    <name type="scientific">Cichlidogyrus casuarinus</name>
    <dbReference type="NCBI Taxonomy" id="1844966"/>
    <lineage>
        <taxon>Eukaryota</taxon>
        <taxon>Metazoa</taxon>
        <taxon>Spiralia</taxon>
        <taxon>Lophotrochozoa</taxon>
        <taxon>Platyhelminthes</taxon>
        <taxon>Monogenea</taxon>
        <taxon>Monopisthocotylea</taxon>
        <taxon>Dactylogyridea</taxon>
        <taxon>Ancyrocephalidae</taxon>
        <taxon>Cichlidogyrus</taxon>
    </lineage>
</organism>
<name>A0ABD2PQS0_9PLAT</name>
<feature type="region of interest" description="Disordered" evidence="3">
    <location>
        <begin position="20"/>
        <end position="83"/>
    </location>
</feature>
<feature type="compositionally biased region" description="Polar residues" evidence="3">
    <location>
        <begin position="70"/>
        <end position="83"/>
    </location>
</feature>
<comment type="caution">
    <text evidence="5">The sequence shown here is derived from an EMBL/GenBank/DDBJ whole genome shotgun (WGS) entry which is preliminary data.</text>
</comment>
<dbReference type="InterPro" id="IPR036390">
    <property type="entry name" value="WH_DNA-bd_sf"/>
</dbReference>
<evidence type="ECO:0000256" key="1">
    <source>
        <dbReference type="ARBA" id="ARBA00023125"/>
    </source>
</evidence>
<dbReference type="Gene3D" id="1.10.10.10">
    <property type="entry name" value="Winged helix-like DNA-binding domain superfamily/Winged helix DNA-binding domain"/>
    <property type="match status" value="1"/>
</dbReference>
<protein>
    <recommendedName>
        <fullName evidence="4">Fork-head domain-containing protein</fullName>
    </recommendedName>
</protein>
<dbReference type="PANTHER" id="PTHR11829">
    <property type="entry name" value="FORKHEAD BOX PROTEIN"/>
    <property type="match status" value="1"/>
</dbReference>
<dbReference type="InterPro" id="IPR050211">
    <property type="entry name" value="FOX_domain-containing"/>
</dbReference>
<feature type="compositionally biased region" description="Polar residues" evidence="3">
    <location>
        <begin position="21"/>
        <end position="30"/>
    </location>
</feature>
<dbReference type="PANTHER" id="PTHR11829:SF343">
    <property type="entry name" value="FORK-HEAD DOMAIN-CONTAINING PROTEIN"/>
    <property type="match status" value="1"/>
</dbReference>
<dbReference type="EMBL" id="JBJKFK010003644">
    <property type="protein sequence ID" value="KAL3309679.1"/>
    <property type="molecule type" value="Genomic_DNA"/>
</dbReference>